<evidence type="ECO:0000256" key="3">
    <source>
        <dbReference type="ARBA" id="ARBA00022692"/>
    </source>
</evidence>
<name>A0AAD7UUP4_9FUNG</name>
<evidence type="ECO:0000256" key="1">
    <source>
        <dbReference type="ARBA" id="ARBA00004141"/>
    </source>
</evidence>
<dbReference type="Proteomes" id="UP001234581">
    <property type="component" value="Unassembled WGS sequence"/>
</dbReference>
<protein>
    <recommendedName>
        <fullName evidence="9">Gpr1 family protein</fullName>
    </recommendedName>
</protein>
<evidence type="ECO:0000256" key="2">
    <source>
        <dbReference type="ARBA" id="ARBA00005587"/>
    </source>
</evidence>
<feature type="transmembrane region" description="Helical" evidence="6">
    <location>
        <begin position="151"/>
        <end position="169"/>
    </location>
</feature>
<sequence>MSSADHHHDLEGKYPPPPAVAVSPPIANPGPLGLSAFALTTFVLSLHNANAGMPDGTPSNVVVGLAFFYGGLVQLLAGMWEFKTGNTFGATAFSSYGGFWLSYAIMFIPGANILGAYEKVPDQLHHSLGIFLVAWAIFTGIMLIATHRANIALMVLFFCLEITFILLAASDLNGSTPCKVGGGAMGVVTAVIAWYIALAGLLTKESSHFTLPVGPLS</sequence>
<organism evidence="7 8">
    <name type="scientific">Lichtheimia ornata</name>
    <dbReference type="NCBI Taxonomy" id="688661"/>
    <lineage>
        <taxon>Eukaryota</taxon>
        <taxon>Fungi</taxon>
        <taxon>Fungi incertae sedis</taxon>
        <taxon>Mucoromycota</taxon>
        <taxon>Mucoromycotina</taxon>
        <taxon>Mucoromycetes</taxon>
        <taxon>Mucorales</taxon>
        <taxon>Lichtheimiaceae</taxon>
        <taxon>Lichtheimia</taxon>
    </lineage>
</organism>
<dbReference type="GO" id="GO:0005886">
    <property type="term" value="C:plasma membrane"/>
    <property type="evidence" value="ECO:0007669"/>
    <property type="project" value="TreeGrafter"/>
</dbReference>
<keyword evidence="5 6" id="KW-0472">Membrane</keyword>
<feature type="transmembrane region" description="Helical" evidence="6">
    <location>
        <begin position="181"/>
        <end position="202"/>
    </location>
</feature>
<dbReference type="GeneID" id="83218004"/>
<feature type="transmembrane region" description="Helical" evidence="6">
    <location>
        <begin position="32"/>
        <end position="49"/>
    </location>
</feature>
<keyword evidence="3 6" id="KW-0812">Transmembrane</keyword>
<dbReference type="PANTHER" id="PTHR31123:SF1">
    <property type="entry name" value="ACCUMULATION OF DYADS PROTEIN 2-RELATED"/>
    <property type="match status" value="1"/>
</dbReference>
<evidence type="ECO:0000256" key="5">
    <source>
        <dbReference type="ARBA" id="ARBA00023136"/>
    </source>
</evidence>
<evidence type="ECO:0000256" key="4">
    <source>
        <dbReference type="ARBA" id="ARBA00022989"/>
    </source>
</evidence>
<accession>A0AAD7UUP4</accession>
<dbReference type="EMBL" id="JARTCD010000072">
    <property type="protein sequence ID" value="KAJ8653802.1"/>
    <property type="molecule type" value="Genomic_DNA"/>
</dbReference>
<comment type="subcellular location">
    <subcellularLocation>
        <location evidence="1">Membrane</location>
        <topology evidence="1">Multi-pass membrane protein</topology>
    </subcellularLocation>
</comment>
<reference evidence="7 8" key="1">
    <citation type="submission" date="2023-03" db="EMBL/GenBank/DDBJ databases">
        <title>Genome sequence of Lichtheimia ornata CBS 291.66.</title>
        <authorList>
            <person name="Mohabir J.T."/>
            <person name="Shea T.P."/>
            <person name="Kurbessoian T."/>
            <person name="Berby B."/>
            <person name="Fontaine J."/>
            <person name="Livny J."/>
            <person name="Gnirke A."/>
            <person name="Stajich J.E."/>
            <person name="Cuomo C.A."/>
        </authorList>
    </citation>
    <scope>NUCLEOTIDE SEQUENCE [LARGE SCALE GENOMIC DNA]</scope>
    <source>
        <strain evidence="7">CBS 291.66</strain>
    </source>
</reference>
<proteinExistence type="inferred from homology"/>
<gene>
    <name evidence="7" type="ORF">O0I10_010601</name>
</gene>
<comment type="similarity">
    <text evidence="2">Belongs to the acetate uptake transporter (AceTr) (TC 2.A.96) family.</text>
</comment>
<dbReference type="AlphaFoldDB" id="A0AAD7UUP4"/>
<dbReference type="RefSeq" id="XP_058338716.1">
    <property type="nucleotide sequence ID" value="XM_058490580.1"/>
</dbReference>
<evidence type="ECO:0000313" key="8">
    <source>
        <dbReference type="Proteomes" id="UP001234581"/>
    </source>
</evidence>
<evidence type="ECO:0000256" key="6">
    <source>
        <dbReference type="SAM" id="Phobius"/>
    </source>
</evidence>
<feature type="transmembrane region" description="Helical" evidence="6">
    <location>
        <begin position="61"/>
        <end position="80"/>
    </location>
</feature>
<keyword evidence="4 6" id="KW-1133">Transmembrane helix</keyword>
<dbReference type="GO" id="GO:0015123">
    <property type="term" value="F:acetate transmembrane transporter activity"/>
    <property type="evidence" value="ECO:0007669"/>
    <property type="project" value="TreeGrafter"/>
</dbReference>
<feature type="transmembrane region" description="Helical" evidence="6">
    <location>
        <begin position="100"/>
        <end position="117"/>
    </location>
</feature>
<dbReference type="InterPro" id="IPR000791">
    <property type="entry name" value="Gpr1/Fun34/SatP-like"/>
</dbReference>
<evidence type="ECO:0008006" key="9">
    <source>
        <dbReference type="Google" id="ProtNLM"/>
    </source>
</evidence>
<keyword evidence="8" id="KW-1185">Reference proteome</keyword>
<comment type="caution">
    <text evidence="7">The sequence shown here is derived from an EMBL/GenBank/DDBJ whole genome shotgun (WGS) entry which is preliminary data.</text>
</comment>
<feature type="transmembrane region" description="Helical" evidence="6">
    <location>
        <begin position="124"/>
        <end position="145"/>
    </location>
</feature>
<dbReference type="NCBIfam" id="NF038013">
    <property type="entry name" value="AceTr_1"/>
    <property type="match status" value="1"/>
</dbReference>
<evidence type="ECO:0000313" key="7">
    <source>
        <dbReference type="EMBL" id="KAJ8653802.1"/>
    </source>
</evidence>
<dbReference type="Pfam" id="PF01184">
    <property type="entry name" value="Gpr1_Fun34_YaaH"/>
    <property type="match status" value="1"/>
</dbReference>
<dbReference type="InterPro" id="IPR051633">
    <property type="entry name" value="AceTr"/>
</dbReference>
<dbReference type="PANTHER" id="PTHR31123">
    <property type="entry name" value="ACCUMULATION OF DYADS PROTEIN 2-RELATED"/>
    <property type="match status" value="1"/>
</dbReference>